<evidence type="ECO:0000313" key="6">
    <source>
        <dbReference type="EMBL" id="GAA5531258.1"/>
    </source>
</evidence>
<keyword evidence="7" id="KW-1185">Reference proteome</keyword>
<proteinExistence type="predicted"/>
<dbReference type="InterPro" id="IPR003593">
    <property type="entry name" value="AAA+_ATPase"/>
</dbReference>
<evidence type="ECO:0000259" key="5">
    <source>
        <dbReference type="PROSITE" id="PS50901"/>
    </source>
</evidence>
<feature type="binding site" evidence="3">
    <location>
        <begin position="869"/>
        <end position="876"/>
    </location>
    <ligand>
        <name>ATP</name>
        <dbReference type="ChEBI" id="CHEBI:30616"/>
    </ligand>
</feature>
<feature type="transmembrane region" description="Helical" evidence="4">
    <location>
        <begin position="38"/>
        <end position="60"/>
    </location>
</feature>
<comment type="caution">
    <text evidence="6">The sequence shown here is derived from an EMBL/GenBank/DDBJ whole genome shotgun (WGS) entry which is preliminary data.</text>
</comment>
<evidence type="ECO:0000256" key="2">
    <source>
        <dbReference type="ARBA" id="ARBA00022840"/>
    </source>
</evidence>
<feature type="domain" description="FtsK" evidence="5">
    <location>
        <begin position="853"/>
        <end position="1044"/>
    </location>
</feature>
<name>A0ABP9X7B6_9CHLR</name>
<gene>
    <name evidence="6" type="ORF">Hgul01_05083</name>
</gene>
<evidence type="ECO:0000256" key="4">
    <source>
        <dbReference type="SAM" id="Phobius"/>
    </source>
</evidence>
<organism evidence="6 7">
    <name type="scientific">Herpetosiphon gulosus</name>
    <dbReference type="NCBI Taxonomy" id="1973496"/>
    <lineage>
        <taxon>Bacteria</taxon>
        <taxon>Bacillati</taxon>
        <taxon>Chloroflexota</taxon>
        <taxon>Chloroflexia</taxon>
        <taxon>Herpetosiphonales</taxon>
        <taxon>Herpetosiphonaceae</taxon>
        <taxon>Herpetosiphon</taxon>
    </lineage>
</organism>
<dbReference type="EMBL" id="BAABRU010000039">
    <property type="protein sequence ID" value="GAA5531258.1"/>
    <property type="molecule type" value="Genomic_DNA"/>
</dbReference>
<evidence type="ECO:0000256" key="1">
    <source>
        <dbReference type="ARBA" id="ARBA00022741"/>
    </source>
</evidence>
<keyword evidence="1 3" id="KW-0547">Nucleotide-binding</keyword>
<dbReference type="InterPro" id="IPR050206">
    <property type="entry name" value="FtsK/SpoIIIE/SftA"/>
</dbReference>
<keyword evidence="4" id="KW-0812">Transmembrane</keyword>
<evidence type="ECO:0000313" key="7">
    <source>
        <dbReference type="Proteomes" id="UP001428290"/>
    </source>
</evidence>
<feature type="binding site" evidence="3">
    <location>
        <begin position="508"/>
        <end position="515"/>
    </location>
    <ligand>
        <name>ATP</name>
        <dbReference type="ChEBI" id="CHEBI:30616"/>
    </ligand>
</feature>
<dbReference type="RefSeq" id="WP_345724829.1">
    <property type="nucleotide sequence ID" value="NZ_BAABRU010000039.1"/>
</dbReference>
<sequence length="1383" mass="157373">MFNRQLFNRPPRIRPQWEAQKIQIPTPPPPLREIPMNWFGLLIPLITATLFLVGGVVIAGRASSNTVIISGIIMIIGALLGFFHAIRAANKQRIDQKNEYIKRKVFFDNRLVDARNTIEYLKNRELSTRFYLNPPLDFLERIAKVDKDIIINHTVFPALKSIGFDKKDIQSESRLWERRSYDQDFLDIRVGSGSVPFSSMIELPPTSPDLDSDLEQQLFELKAENEQLHDMPITFSLAKYGSLGVAGNPSITLPALHALLWQIAIFHSPEDVMIAIIHKNDQNSKDLWKNWDALPHANRLIAYDDDAIKELCDYLLNELSNRREQKNRNDKGIEGSLFQSIVLVVDDLKRIENQPILNEIMRIGPEFNMAVIFRCNEWNTIPSECRCVLDIKSENEIRWTYSGHVWQKNISKIDTIDDIRKNITLFRSLDSLELVRIGENQSMPRTVRLLELLAIDNLHNLTFPPQWEFDPDPARGWHSVPIGKITDQESLFLDLYEREHGSHGIIAGMTGAGKSVLLQGLISALILYHAPKSLQLFLIDFKGGAALGIFSKIPHCAGFVSDLGGRLAERAIIAIKSEIERRKKIFDTAHKELKIKVENIGEYRQRAIPEGKEALPNLLIVVDEYDEMVQQHPWFVDELARVVKQGRSLGVHLLIATQQPSRIVKDTIKTQLKYYIALRLGSGEDSREMIGKIDASFLPSNIPGRAYFRSGAIDARLFQVASVIESYINDDNEVKIVKQTDPKTGITTIKKEKNKDTRHGKTDLEVLVDQLYKHTPEIIQRMGWTPRAIWQPILPANLSLGDVCVDPESSIQALSQAIEEEIPNVLAQQWSKHPDYTLECVIGMADMPQVARQESFKLMLKNGHLAILGEPGSGKTTLLRTILTSLASTYSPQDVWCYVIDAGGQGMRPFEDLPHLGHVIDVRDRERVTQLFRVINRTMKTREDQFRTQNVETLQEYNHKNRNGRIPAIVMMIDKYALLHYEFMNTKPINETILDDLTQMVRQCAKFGIYLVVTADTIRDIPYKLLSLFSQRIALCLREAQEYSEFLGTRVVNPIPSDIPGRALSIIPNVGLSEIQVAIPYLEPRKNQTVQDSAEENDETLVEAPSILDNGLIEYIKIITQKIKAANYTIGAPEIALLAEFSLNEILEQTNKLHLQDNTIDIPIGKEKEYMERISLLLNRDNPHILIYGKKKSGKTTTIASILKSIIHHYANDELVFAILERDDRIQRFLNTLNQEGFQVYTNIEEIADLLGSISDLNANTLNNKKIFVIMDDYNRLIKGEYIDQFTKNTGTLLHNALRIVNNNRYNNTHFIISLSNEPNGDFIRRIDENKNGIILCPQEFIGDELFGSRIPSGYSNDSYTSGRGILMTEGDKHNIQVGYVSL</sequence>
<dbReference type="CDD" id="cd00009">
    <property type="entry name" value="AAA"/>
    <property type="match status" value="1"/>
</dbReference>
<protein>
    <recommendedName>
        <fullName evidence="5">FtsK domain-containing protein</fullName>
    </recommendedName>
</protein>
<dbReference type="InterPro" id="IPR027417">
    <property type="entry name" value="P-loop_NTPase"/>
</dbReference>
<dbReference type="SUPFAM" id="SSF52540">
    <property type="entry name" value="P-loop containing nucleoside triphosphate hydrolases"/>
    <property type="match status" value="3"/>
</dbReference>
<accession>A0ABP9X7B6</accession>
<dbReference type="Pfam" id="PF01580">
    <property type="entry name" value="FtsK_SpoIIIE"/>
    <property type="match status" value="2"/>
</dbReference>
<dbReference type="PANTHER" id="PTHR22683:SF1">
    <property type="entry name" value="TYPE VII SECRETION SYSTEM PROTEIN ESSC"/>
    <property type="match status" value="1"/>
</dbReference>
<keyword evidence="4" id="KW-1133">Transmembrane helix</keyword>
<feature type="transmembrane region" description="Helical" evidence="4">
    <location>
        <begin position="67"/>
        <end position="86"/>
    </location>
</feature>
<evidence type="ECO:0000256" key="3">
    <source>
        <dbReference type="PROSITE-ProRule" id="PRU00289"/>
    </source>
</evidence>
<dbReference type="PROSITE" id="PS50901">
    <property type="entry name" value="FTSK"/>
    <property type="match status" value="2"/>
</dbReference>
<dbReference type="PANTHER" id="PTHR22683">
    <property type="entry name" value="SPORULATION PROTEIN RELATED"/>
    <property type="match status" value="1"/>
</dbReference>
<dbReference type="SMART" id="SM00382">
    <property type="entry name" value="AAA"/>
    <property type="match status" value="3"/>
</dbReference>
<reference evidence="6 7" key="1">
    <citation type="submission" date="2024-02" db="EMBL/GenBank/DDBJ databases">
        <title>Herpetosiphon gulosus NBRC 112829.</title>
        <authorList>
            <person name="Ichikawa N."/>
            <person name="Katano-Makiyama Y."/>
            <person name="Hidaka K."/>
        </authorList>
    </citation>
    <scope>NUCLEOTIDE SEQUENCE [LARGE SCALE GENOMIC DNA]</scope>
    <source>
        <strain evidence="6 7">NBRC 112829</strain>
    </source>
</reference>
<keyword evidence="2 3" id="KW-0067">ATP-binding</keyword>
<dbReference type="Gene3D" id="3.40.50.300">
    <property type="entry name" value="P-loop containing nucleotide triphosphate hydrolases"/>
    <property type="match status" value="4"/>
</dbReference>
<dbReference type="Proteomes" id="UP001428290">
    <property type="component" value="Unassembled WGS sequence"/>
</dbReference>
<dbReference type="InterPro" id="IPR002543">
    <property type="entry name" value="FtsK_dom"/>
</dbReference>
<feature type="domain" description="FtsK" evidence="5">
    <location>
        <begin position="488"/>
        <end position="687"/>
    </location>
</feature>
<keyword evidence="4" id="KW-0472">Membrane</keyword>